<reference evidence="1" key="1">
    <citation type="journal article" date="2011" name="PLoS Biol.">
        <title>Gene gain and loss during evolution of obligate parasitism in the white rust pathogen of Arabidopsis thaliana.</title>
        <authorList>
            <person name="Kemen E."/>
            <person name="Gardiner A."/>
            <person name="Schultz-Larsen T."/>
            <person name="Kemen A.C."/>
            <person name="Balmuth A.L."/>
            <person name="Robert-Seilaniantz A."/>
            <person name="Bailey K."/>
            <person name="Holub E."/>
            <person name="Studholme D.J."/>
            <person name="Maclean D."/>
            <person name="Jones J.D."/>
        </authorList>
    </citation>
    <scope>NUCLEOTIDE SEQUENCE</scope>
</reference>
<reference evidence="1" key="2">
    <citation type="submission" date="2011-02" db="EMBL/GenBank/DDBJ databases">
        <authorList>
            <person name="MacLean D."/>
        </authorList>
    </citation>
    <scope>NUCLEOTIDE SEQUENCE</scope>
</reference>
<evidence type="ECO:0000313" key="1">
    <source>
        <dbReference type="EMBL" id="CCA25680.1"/>
    </source>
</evidence>
<gene>
    <name evidence="1" type="primary">AlNc14C312G10505</name>
    <name evidence="1" type="ORF">ALNC14_118240</name>
</gene>
<name>F0WW61_9STRA</name>
<dbReference type="HOGENOM" id="CLU_1952836_0_0_1"/>
<proteinExistence type="predicted"/>
<organism evidence="1">
    <name type="scientific">Albugo laibachii Nc14</name>
    <dbReference type="NCBI Taxonomy" id="890382"/>
    <lineage>
        <taxon>Eukaryota</taxon>
        <taxon>Sar</taxon>
        <taxon>Stramenopiles</taxon>
        <taxon>Oomycota</taxon>
        <taxon>Peronosporomycetes</taxon>
        <taxon>Albuginales</taxon>
        <taxon>Albuginaceae</taxon>
        <taxon>Albugo</taxon>
    </lineage>
</organism>
<sequence>MHFTEWDLPNTHDLIFGQPWGTKYSPQIDWRTEQIEVAAHTNFEDVDGLTFQEKMKSGAYDEIYQSKVTNVEQSEIPQELKPVLDVYKDVFPEQLPNETPRTRSVNFELQMKPDAVTSSPAPFRLSKVE</sequence>
<protein>
    <submittedName>
        <fullName evidence="1">AlNc14C312G10505 protein</fullName>
    </submittedName>
</protein>
<dbReference type="EMBL" id="FR824357">
    <property type="protein sequence ID" value="CCA25680.1"/>
    <property type="molecule type" value="Genomic_DNA"/>
</dbReference>
<dbReference type="AlphaFoldDB" id="F0WW61"/>
<accession>F0WW61</accession>